<dbReference type="Proteomes" id="UP000078492">
    <property type="component" value="Unassembled WGS sequence"/>
</dbReference>
<evidence type="ECO:0000313" key="2">
    <source>
        <dbReference type="EMBL" id="KYN18373.1"/>
    </source>
</evidence>
<evidence type="ECO:0000259" key="1">
    <source>
        <dbReference type="Pfam" id="PF12017"/>
    </source>
</evidence>
<sequence length="105" mass="11786">MRSIPTALFSLLQSKKKKVASFPLPLRIFASTVSFMSPKAYKYVRKIFPVHPHLSTVRKWHAGIDIKPGICEAALEILTEKHVKANNTGKKLVLEIPAQCRTGIF</sequence>
<dbReference type="EMBL" id="KQ979973">
    <property type="protein sequence ID" value="KYN18373.1"/>
    <property type="molecule type" value="Genomic_DNA"/>
</dbReference>
<dbReference type="AlphaFoldDB" id="A0A151J5Q2"/>
<dbReference type="STRING" id="471704.A0A151J5Q2"/>
<reference evidence="2 3" key="1">
    <citation type="submission" date="2015-09" db="EMBL/GenBank/DDBJ databases">
        <title>Trachymyrmex cornetzi WGS genome.</title>
        <authorList>
            <person name="Nygaard S."/>
            <person name="Hu H."/>
            <person name="Boomsma J."/>
            <person name="Zhang G."/>
        </authorList>
    </citation>
    <scope>NUCLEOTIDE SEQUENCE [LARGE SCALE GENOMIC DNA]</scope>
    <source>
        <strain evidence="2">Tcor2-1</strain>
        <tissue evidence="2">Whole body</tissue>
    </source>
</reference>
<keyword evidence="3" id="KW-1185">Reference proteome</keyword>
<accession>A0A151J5Q2</accession>
<dbReference type="InterPro" id="IPR021896">
    <property type="entry name" value="THAP9-like_HTH"/>
</dbReference>
<dbReference type="Pfam" id="PF12017">
    <property type="entry name" value="Tnp_P_element"/>
    <property type="match status" value="1"/>
</dbReference>
<evidence type="ECO:0000313" key="3">
    <source>
        <dbReference type="Proteomes" id="UP000078492"/>
    </source>
</evidence>
<protein>
    <recommendedName>
        <fullName evidence="1">THAP9-like helix-turn-helix domain-containing protein</fullName>
    </recommendedName>
</protein>
<name>A0A151J5Q2_9HYME</name>
<proteinExistence type="predicted"/>
<feature type="domain" description="THAP9-like helix-turn-helix" evidence="1">
    <location>
        <begin position="11"/>
        <end position="60"/>
    </location>
</feature>
<organism evidence="2 3">
    <name type="scientific">Trachymyrmex cornetzi</name>
    <dbReference type="NCBI Taxonomy" id="471704"/>
    <lineage>
        <taxon>Eukaryota</taxon>
        <taxon>Metazoa</taxon>
        <taxon>Ecdysozoa</taxon>
        <taxon>Arthropoda</taxon>
        <taxon>Hexapoda</taxon>
        <taxon>Insecta</taxon>
        <taxon>Pterygota</taxon>
        <taxon>Neoptera</taxon>
        <taxon>Endopterygota</taxon>
        <taxon>Hymenoptera</taxon>
        <taxon>Apocrita</taxon>
        <taxon>Aculeata</taxon>
        <taxon>Formicoidea</taxon>
        <taxon>Formicidae</taxon>
        <taxon>Myrmicinae</taxon>
        <taxon>Trachymyrmex</taxon>
    </lineage>
</organism>
<gene>
    <name evidence="2" type="ORF">ALC57_09314</name>
</gene>